<keyword evidence="2" id="KW-1133">Transmembrane helix</keyword>
<feature type="compositionally biased region" description="Basic and acidic residues" evidence="1">
    <location>
        <begin position="954"/>
        <end position="968"/>
    </location>
</feature>
<evidence type="ECO:0000256" key="2">
    <source>
        <dbReference type="SAM" id="Phobius"/>
    </source>
</evidence>
<feature type="region of interest" description="Disordered" evidence="1">
    <location>
        <begin position="1011"/>
        <end position="1044"/>
    </location>
</feature>
<sequence>MTSSSQTNLCPQILRPFVSAFMEEIEGSMARLVGGIPPTPSRWRCKEKVLANMTPEVRHFVEHELNIPALNDSSPDVPSLLIHGLGEGFNDHNRITRCDALFKKPGDHTLLINTSGAGKTRALLEALTINWGFYFTCNDPSKEGIGSSDLWETLGGLAKERGFREDFPRGILKVSEKVELKVNQRIAVRLFSCVLIARLLIFNWFLALVVDDARRTKTSFHRPYMLRWLELQVQPWILGSVTDPEPSDIFARLSERIRQANLTEEDEEEIFVHLKRDLFQLLPKVQPAGRPNIYMVIDEAQEAVKLHPNAFRNGDLKQRRPAIRELIYVWGPYIMHERGVKFKFTFVVTGTGLSLPLFQDALSSSTLKQELMTPFKKVGSFESQQQQQNYIRKFIPEVLLRAEVGQILLERMWYWLQGRFRLTAGFLTLLLQYGYQQPNALLDRYIKKFAGFLPTDCPQWALDKERDAPFKSWVEEPRFSYSTLDFERLKERGRCLIDLVTETAYEYMLTSETESSRTYGDCEALLVELGFARIPYFPAGSDTSKKTKGNRDDSKDDVAMIDERLVLSACAAWLNNYSKDDTEAADTEAEVSILDDDGSTETEDISVNDDQAMDVEEGKFHSVGDTKGKEPVAGASASFEAVGAGEPMDIDAYLPANSVKPPLASTPTSAKPKAEERARLFPQEDQDITSLYRWLSKRIASKNKDGIAFEEWILLYVILAFGTTDPTNPHSPPSRKLGQVFDFFDDTDEKVELLMEKRARIASVHFPERYQKLGLAPHESGHVVFRKDLRLEACPGALGFRSGNEADSLLQWVRGERREMFCFPGNLMGPDLVFCLELHDGAVEQPDISYIWVMVQTKAHRSASLRGEDTLSAVRSVTPSALYIDTRFRTMKPDAKLTETRAKQQQAKNASLLAGLEGLPDRERECAGKYSVLRVVTSWPAKVNFGNHILKRGEENAEGEKEGKEGKEGKKKKKERDIDGADNHPLACFNRQLMVDLTKNFSPTNILSNILNDANASRGESAQGAQKRKNKEEAPDDRIKRARA</sequence>
<feature type="compositionally biased region" description="Polar residues" evidence="1">
    <location>
        <begin position="1011"/>
        <end position="1024"/>
    </location>
</feature>
<proteinExistence type="predicted"/>
<reference evidence="3 4" key="1">
    <citation type="submission" date="2024-02" db="EMBL/GenBank/DDBJ databases">
        <title>A draft genome for the cacao thread blight pathogen Marasmius crinis-equi.</title>
        <authorList>
            <person name="Cohen S.P."/>
            <person name="Baruah I.K."/>
            <person name="Amoako-Attah I."/>
            <person name="Bukari Y."/>
            <person name="Meinhardt L.W."/>
            <person name="Bailey B.A."/>
        </authorList>
    </citation>
    <scope>NUCLEOTIDE SEQUENCE [LARGE SCALE GENOMIC DNA]</scope>
    <source>
        <strain evidence="3 4">GH-76</strain>
    </source>
</reference>
<comment type="caution">
    <text evidence="3">The sequence shown here is derived from an EMBL/GenBank/DDBJ whole genome shotgun (WGS) entry which is preliminary data.</text>
</comment>
<feature type="compositionally biased region" description="Basic and acidic residues" evidence="1">
    <location>
        <begin position="1030"/>
        <end position="1044"/>
    </location>
</feature>
<keyword evidence="2" id="KW-0812">Transmembrane</keyword>
<evidence type="ECO:0000256" key="1">
    <source>
        <dbReference type="SAM" id="MobiDB-lite"/>
    </source>
</evidence>
<dbReference type="EMBL" id="JBAHYK010000406">
    <property type="protein sequence ID" value="KAL0574348.1"/>
    <property type="molecule type" value="Genomic_DNA"/>
</dbReference>
<keyword evidence="4" id="KW-1185">Reference proteome</keyword>
<feature type="region of interest" description="Disordered" evidence="1">
    <location>
        <begin position="954"/>
        <end position="984"/>
    </location>
</feature>
<gene>
    <name evidence="3" type="ORF">V5O48_007610</name>
</gene>
<protein>
    <submittedName>
        <fullName evidence="3">Uncharacterized protein</fullName>
    </submittedName>
</protein>
<organism evidence="3 4">
    <name type="scientific">Marasmius crinis-equi</name>
    <dbReference type="NCBI Taxonomy" id="585013"/>
    <lineage>
        <taxon>Eukaryota</taxon>
        <taxon>Fungi</taxon>
        <taxon>Dikarya</taxon>
        <taxon>Basidiomycota</taxon>
        <taxon>Agaricomycotina</taxon>
        <taxon>Agaricomycetes</taxon>
        <taxon>Agaricomycetidae</taxon>
        <taxon>Agaricales</taxon>
        <taxon>Marasmiineae</taxon>
        <taxon>Marasmiaceae</taxon>
        <taxon>Marasmius</taxon>
    </lineage>
</organism>
<name>A0ABR3FG76_9AGAR</name>
<feature type="transmembrane region" description="Helical" evidence="2">
    <location>
        <begin position="186"/>
        <end position="210"/>
    </location>
</feature>
<dbReference type="Proteomes" id="UP001465976">
    <property type="component" value="Unassembled WGS sequence"/>
</dbReference>
<keyword evidence="2" id="KW-0472">Membrane</keyword>
<evidence type="ECO:0000313" key="3">
    <source>
        <dbReference type="EMBL" id="KAL0574348.1"/>
    </source>
</evidence>
<accession>A0ABR3FG76</accession>
<evidence type="ECO:0000313" key="4">
    <source>
        <dbReference type="Proteomes" id="UP001465976"/>
    </source>
</evidence>